<evidence type="ECO:0000256" key="4">
    <source>
        <dbReference type="ARBA" id="ARBA00022771"/>
    </source>
</evidence>
<gene>
    <name evidence="11" type="primary">MZF1</name>
    <name evidence="11" type="ORF">T07_13337</name>
</gene>
<keyword evidence="6" id="KW-0539">Nucleus</keyword>
<evidence type="ECO:0000313" key="11">
    <source>
        <dbReference type="EMBL" id="KRX15191.1"/>
    </source>
</evidence>
<keyword evidence="3" id="KW-0677">Repeat</keyword>
<keyword evidence="5" id="KW-0862">Zinc</keyword>
<feature type="compositionally biased region" description="Acidic residues" evidence="9">
    <location>
        <begin position="64"/>
        <end position="80"/>
    </location>
</feature>
<feature type="domain" description="C2H2-type" evidence="10">
    <location>
        <begin position="207"/>
        <end position="234"/>
    </location>
</feature>
<feature type="compositionally biased region" description="Pro residues" evidence="9">
    <location>
        <begin position="535"/>
        <end position="550"/>
    </location>
</feature>
<reference evidence="11 12" key="1">
    <citation type="submission" date="2015-01" db="EMBL/GenBank/DDBJ databases">
        <title>Evolution of Trichinella species and genotypes.</title>
        <authorList>
            <person name="Korhonen P.K."/>
            <person name="Edoardo P."/>
            <person name="Giuseppe L.R."/>
            <person name="Gasser R.B."/>
        </authorList>
    </citation>
    <scope>NUCLEOTIDE SEQUENCE [LARGE SCALE GENOMIC DNA]</scope>
    <source>
        <strain evidence="11">ISS37</strain>
    </source>
</reference>
<dbReference type="FunFam" id="3.30.160.60:FF:002484">
    <property type="entry name" value="Protein CBR-LSY-2"/>
    <property type="match status" value="1"/>
</dbReference>
<name>A0A0V0RLC0_9BILA</name>
<evidence type="ECO:0000256" key="7">
    <source>
        <dbReference type="PROSITE-ProRule" id="PRU00042"/>
    </source>
</evidence>
<dbReference type="EMBL" id="JYDL01000138">
    <property type="protein sequence ID" value="KRX15191.1"/>
    <property type="molecule type" value="Genomic_DNA"/>
</dbReference>
<protein>
    <submittedName>
        <fullName evidence="11">Myeloid zinc finger 1</fullName>
    </submittedName>
</protein>
<feature type="region of interest" description="Disordered" evidence="9">
    <location>
        <begin position="165"/>
        <end position="189"/>
    </location>
</feature>
<evidence type="ECO:0000256" key="1">
    <source>
        <dbReference type="ARBA" id="ARBA00004324"/>
    </source>
</evidence>
<comment type="caution">
    <text evidence="11">The sequence shown here is derived from an EMBL/GenBank/DDBJ whole genome shotgun (WGS) entry which is preliminary data.</text>
</comment>
<feature type="compositionally biased region" description="Polar residues" evidence="9">
    <location>
        <begin position="165"/>
        <end position="180"/>
    </location>
</feature>
<dbReference type="InterPro" id="IPR013087">
    <property type="entry name" value="Znf_C2H2_type"/>
</dbReference>
<dbReference type="GO" id="GO:0000978">
    <property type="term" value="F:RNA polymerase II cis-regulatory region sequence-specific DNA binding"/>
    <property type="evidence" value="ECO:0007669"/>
    <property type="project" value="TreeGrafter"/>
</dbReference>
<dbReference type="PANTHER" id="PTHR24388">
    <property type="entry name" value="ZINC FINGER PROTEIN"/>
    <property type="match status" value="1"/>
</dbReference>
<dbReference type="STRING" id="6336.A0A0V0RLC0"/>
<keyword evidence="8" id="KW-0175">Coiled coil</keyword>
<keyword evidence="12" id="KW-1185">Reference proteome</keyword>
<comment type="subcellular location">
    <subcellularLocation>
        <location evidence="1">Nucleus speckle</location>
    </subcellularLocation>
</comment>
<keyword evidence="4 7" id="KW-0863">Zinc-finger</keyword>
<feature type="compositionally biased region" description="Low complexity" evidence="9">
    <location>
        <begin position="523"/>
        <end position="534"/>
    </location>
</feature>
<dbReference type="SUPFAM" id="SSF57667">
    <property type="entry name" value="beta-beta-alpha zinc fingers"/>
    <property type="match status" value="1"/>
</dbReference>
<evidence type="ECO:0000256" key="9">
    <source>
        <dbReference type="SAM" id="MobiDB-lite"/>
    </source>
</evidence>
<accession>A0A0V0RLC0</accession>
<evidence type="ECO:0000256" key="6">
    <source>
        <dbReference type="ARBA" id="ARBA00023242"/>
    </source>
</evidence>
<dbReference type="Gene3D" id="3.30.160.60">
    <property type="entry name" value="Classic Zinc Finger"/>
    <property type="match status" value="2"/>
</dbReference>
<evidence type="ECO:0000256" key="2">
    <source>
        <dbReference type="ARBA" id="ARBA00022723"/>
    </source>
</evidence>
<dbReference type="InterPro" id="IPR036236">
    <property type="entry name" value="Znf_C2H2_sf"/>
</dbReference>
<dbReference type="AlphaFoldDB" id="A0A0V0RLC0"/>
<organism evidence="11 12">
    <name type="scientific">Trichinella nelsoni</name>
    <dbReference type="NCBI Taxonomy" id="6336"/>
    <lineage>
        <taxon>Eukaryota</taxon>
        <taxon>Metazoa</taxon>
        <taxon>Ecdysozoa</taxon>
        <taxon>Nematoda</taxon>
        <taxon>Enoplea</taxon>
        <taxon>Dorylaimia</taxon>
        <taxon>Trichinellida</taxon>
        <taxon>Trichinellidae</taxon>
        <taxon>Trichinella</taxon>
    </lineage>
</organism>
<feature type="coiled-coil region" evidence="8">
    <location>
        <begin position="641"/>
        <end position="668"/>
    </location>
</feature>
<dbReference type="GO" id="GO:0016607">
    <property type="term" value="C:nuclear speck"/>
    <property type="evidence" value="ECO:0007669"/>
    <property type="project" value="UniProtKB-SubCell"/>
</dbReference>
<dbReference type="PROSITE" id="PS50157">
    <property type="entry name" value="ZINC_FINGER_C2H2_2"/>
    <property type="match status" value="3"/>
</dbReference>
<dbReference type="InterPro" id="IPR050527">
    <property type="entry name" value="Snail/Krueppel_Znf"/>
</dbReference>
<feature type="domain" description="C2H2-type" evidence="10">
    <location>
        <begin position="452"/>
        <end position="480"/>
    </location>
</feature>
<evidence type="ECO:0000256" key="8">
    <source>
        <dbReference type="SAM" id="Coils"/>
    </source>
</evidence>
<dbReference type="GO" id="GO:0000981">
    <property type="term" value="F:DNA-binding transcription factor activity, RNA polymerase II-specific"/>
    <property type="evidence" value="ECO:0007669"/>
    <property type="project" value="TreeGrafter"/>
</dbReference>
<evidence type="ECO:0000259" key="10">
    <source>
        <dbReference type="PROSITE" id="PS50157"/>
    </source>
</evidence>
<keyword evidence="2" id="KW-0479">Metal-binding</keyword>
<evidence type="ECO:0000256" key="5">
    <source>
        <dbReference type="ARBA" id="ARBA00022833"/>
    </source>
</evidence>
<dbReference type="SMART" id="SM00355">
    <property type="entry name" value="ZnF_C2H2"/>
    <property type="match status" value="3"/>
</dbReference>
<sequence length="710" mass="78686">MTTACSVRLFLICCHFRQAGRQFSFLTVPKVVVTLAKLDALMVFAEEIDCSCNNAAPESSTDANSEELADHDEETLELEPAENLPRNGSLTAEARDKSNGEESTQDFNAVVEKMEINKHAAAVQLSRKPRVSRKFSKAKNGSDDLMNFKMAVAVENDAVVEKAESLNTTVGDGSSETSSPAYKKLKPNTPSSDGKLFGNVYQGEKSFVCEICGKAFRFRSNLAEHRSVHTSLKPFVCLICGKSSRLKGNLTKHILKHHMLEQGPKLENNADPFIKRGKKTVKDPAAADFLEKSMLILNNNEQHSVNLGGHLKLNNKKLAQSDGHFSPPDDDGGGSFGNSTVVSFGCSTFQQRGEDNKNEAANESLSVFQQHCTEEADLISQKQFFSDCSTDDIGPSLPAYPKGLTYRMLFGQDNQMLQKSVLSNEIAVSSDDAEDVRSSTPTAIPMWALGKTYCRICHKHFRKPSNLTLHLVIKHHYLPPKQMLEAGSLNAANIDSANVNDDLLDDDHNLSKLSLLTPFSLEQQRPQPQSQPQRQPQPQPQPQLQPPQLPLPTVSLPIPQLQLPLPSLSHQQQQQAQQDLFTLLISRSNALFKNPALFSLGTTGAASDVIAAEATACSNSMKEIEHAIAKFKQVTNDSGDSNQIEAEYKKLETRIMSVERQMETFVNMLFAIFHMQGEMQNAFNAFKWDTMECFKKMQKSEIPRHRGRST</sequence>
<dbReference type="GO" id="GO:0008270">
    <property type="term" value="F:zinc ion binding"/>
    <property type="evidence" value="ECO:0007669"/>
    <property type="project" value="UniProtKB-KW"/>
</dbReference>
<feature type="region of interest" description="Disordered" evidence="9">
    <location>
        <begin position="522"/>
        <end position="555"/>
    </location>
</feature>
<dbReference type="OrthoDB" id="9439903at2759"/>
<feature type="non-terminal residue" evidence="11">
    <location>
        <position position="710"/>
    </location>
</feature>
<dbReference type="PANTHER" id="PTHR24388:SF54">
    <property type="entry name" value="PROTEIN ESCARGOT"/>
    <property type="match status" value="1"/>
</dbReference>
<evidence type="ECO:0000313" key="12">
    <source>
        <dbReference type="Proteomes" id="UP000054630"/>
    </source>
</evidence>
<feature type="region of interest" description="Disordered" evidence="9">
    <location>
        <begin position="56"/>
        <end position="103"/>
    </location>
</feature>
<feature type="domain" description="C2H2-type" evidence="10">
    <location>
        <begin position="235"/>
        <end position="263"/>
    </location>
</feature>
<dbReference type="Pfam" id="PF00096">
    <property type="entry name" value="zf-C2H2"/>
    <property type="match status" value="2"/>
</dbReference>
<evidence type="ECO:0000256" key="3">
    <source>
        <dbReference type="ARBA" id="ARBA00022737"/>
    </source>
</evidence>
<dbReference type="PROSITE" id="PS00028">
    <property type="entry name" value="ZINC_FINGER_C2H2_1"/>
    <property type="match status" value="2"/>
</dbReference>
<proteinExistence type="predicted"/>
<dbReference type="Proteomes" id="UP000054630">
    <property type="component" value="Unassembled WGS sequence"/>
</dbReference>